<feature type="domain" description="ABC3 transporter permease C-terminal" evidence="7">
    <location>
        <begin position="62"/>
        <end position="171"/>
    </location>
</feature>
<evidence type="ECO:0000259" key="7">
    <source>
        <dbReference type="Pfam" id="PF02687"/>
    </source>
</evidence>
<dbReference type="Proteomes" id="UP000183918">
    <property type="component" value="Unassembled WGS sequence"/>
</dbReference>
<organism evidence="8 9">
    <name type="scientific">Lachnobacterium bovis DSM 14045</name>
    <dbReference type="NCBI Taxonomy" id="1122142"/>
    <lineage>
        <taxon>Bacteria</taxon>
        <taxon>Bacillati</taxon>
        <taxon>Bacillota</taxon>
        <taxon>Clostridia</taxon>
        <taxon>Lachnospirales</taxon>
        <taxon>Lachnospiraceae</taxon>
        <taxon>Lachnobacterium</taxon>
    </lineage>
</organism>
<feature type="transmembrane region" description="Helical" evidence="6">
    <location>
        <begin position="17"/>
        <end position="37"/>
    </location>
</feature>
<feature type="transmembrane region" description="Helical" evidence="6">
    <location>
        <begin position="203"/>
        <end position="224"/>
    </location>
</feature>
<feature type="transmembrane region" description="Helical" evidence="6">
    <location>
        <begin position="244"/>
        <end position="268"/>
    </location>
</feature>
<accession>A0A1H3LWC7</accession>
<keyword evidence="5 6" id="KW-0472">Membrane</keyword>
<evidence type="ECO:0000313" key="8">
    <source>
        <dbReference type="EMBL" id="SDY68324.1"/>
    </source>
</evidence>
<reference evidence="8 9" key="1">
    <citation type="submission" date="2016-10" db="EMBL/GenBank/DDBJ databases">
        <authorList>
            <person name="de Groot N.N."/>
        </authorList>
    </citation>
    <scope>NUCLEOTIDE SEQUENCE [LARGE SCALE GENOMIC DNA]</scope>
    <source>
        <strain evidence="8 9">DSM 14045</strain>
    </source>
</reference>
<evidence type="ECO:0000256" key="5">
    <source>
        <dbReference type="ARBA" id="ARBA00023136"/>
    </source>
</evidence>
<keyword evidence="4 6" id="KW-1133">Transmembrane helix</keyword>
<keyword evidence="9" id="KW-1185">Reference proteome</keyword>
<feature type="transmembrane region" description="Helical" evidence="6">
    <location>
        <begin position="641"/>
        <end position="668"/>
    </location>
</feature>
<sequence>MLFKLSYKNIKSGIKDYVVYFMTLALGVSMFYLFNSLDSQSAIMKMNASSFNLIETLMSVINILSYFISVIFGCLIIYASRFLIRRRKNEFGIYLTLGMSKKQVSFILVGENLLIGLFSLVVGLLVGIFGSYFVSGLVAGLFEADMTKFEFVLSKHAIIKTMICFGIIFLVDIVFHVFQIGRYKLIDMLYENRKSESIKIKRIWPSIIVFMLSIIVLGIAYHIALVDCFSDSFTSNIEIKLLVAIILGCVGTLMFFWSVAGFALRILIHKSNIYYRNLNSFSYRQLSYQINTNVVAMSIICILLFVTLCITATGFSLKQDLSNKARKIMPFDIEISNSTLREGQQNVDDLLNDEVNKNDKEYKDIIKKDSKKRQKKYAFQRLGIKEKINKLDSKYFDNVKEYAIVRPISWVDNRGPLEINTKSLSSDPNYKLAERNDNRYSFSLFKNIYKQSEYNKLAKITESRQVSVKNDEYVVLFYSGKENYQKAVLDEVELNKIPICGIEVTPKYKHIQYGRVTTENSLADSSGAIIVSDEMYAKLYKAIAKRNEDFINNAINEINSKKTDEEKQNYLERLGNSGKYYIVENNGSPSYEVLVGNYKANSTDVKRKIDRAFTDKFQDKLEMMTGFRIVNLRTTMLDESVSIGVIVVFVGFYIGGGCLIVSVALLALKELANNTDSIGRYDVLRRIGADEKMINASLFKQGFIFFMMPLVIALIHCIFGIEFSNKIFVASNSNLNMCTVLVVFAWIIVIYVTYFIVTYLNSKRIIKRK</sequence>
<evidence type="ECO:0000256" key="6">
    <source>
        <dbReference type="SAM" id="Phobius"/>
    </source>
</evidence>
<evidence type="ECO:0000256" key="1">
    <source>
        <dbReference type="ARBA" id="ARBA00004651"/>
    </source>
</evidence>
<dbReference type="PANTHER" id="PTHR46795:SF3">
    <property type="entry name" value="ABC TRANSPORTER PERMEASE"/>
    <property type="match status" value="1"/>
</dbReference>
<feature type="transmembrane region" description="Helical" evidence="6">
    <location>
        <begin position="702"/>
        <end position="721"/>
    </location>
</feature>
<dbReference type="RefSeq" id="WP_074718787.1">
    <property type="nucleotide sequence ID" value="NZ_FNPG01000028.1"/>
</dbReference>
<feature type="transmembrane region" description="Helical" evidence="6">
    <location>
        <begin position="57"/>
        <end position="84"/>
    </location>
</feature>
<keyword evidence="2" id="KW-1003">Cell membrane</keyword>
<comment type="subcellular location">
    <subcellularLocation>
        <location evidence="1">Cell membrane</location>
        <topology evidence="1">Multi-pass membrane protein</topology>
    </subcellularLocation>
</comment>
<keyword evidence="3 6" id="KW-0812">Transmembrane</keyword>
<gene>
    <name evidence="8" type="ORF">SAMN02910414_02132</name>
</gene>
<feature type="transmembrane region" description="Helical" evidence="6">
    <location>
        <begin position="741"/>
        <end position="760"/>
    </location>
</feature>
<feature type="transmembrane region" description="Helical" evidence="6">
    <location>
        <begin position="104"/>
        <end position="137"/>
    </location>
</feature>
<dbReference type="AlphaFoldDB" id="A0A1H3LWC7"/>
<dbReference type="InterPro" id="IPR003838">
    <property type="entry name" value="ABC3_permease_C"/>
</dbReference>
<dbReference type="PANTHER" id="PTHR46795">
    <property type="entry name" value="ABC TRANSPORTER PERMEASE-RELATED-RELATED"/>
    <property type="match status" value="1"/>
</dbReference>
<proteinExistence type="predicted"/>
<evidence type="ECO:0000256" key="3">
    <source>
        <dbReference type="ARBA" id="ARBA00022692"/>
    </source>
</evidence>
<dbReference type="STRING" id="1122142.SAMN02910414_02132"/>
<evidence type="ECO:0000313" key="9">
    <source>
        <dbReference type="Proteomes" id="UP000183918"/>
    </source>
</evidence>
<evidence type="ECO:0000256" key="2">
    <source>
        <dbReference type="ARBA" id="ARBA00022475"/>
    </source>
</evidence>
<feature type="transmembrane region" description="Helical" evidence="6">
    <location>
        <begin position="294"/>
        <end position="317"/>
    </location>
</feature>
<dbReference type="GO" id="GO:0005886">
    <property type="term" value="C:plasma membrane"/>
    <property type="evidence" value="ECO:0007669"/>
    <property type="project" value="UniProtKB-SubCell"/>
</dbReference>
<protein>
    <submittedName>
        <fullName evidence="8">Putative ABC transport system permease protein</fullName>
    </submittedName>
</protein>
<dbReference type="EMBL" id="FNPG01000028">
    <property type="protein sequence ID" value="SDY68324.1"/>
    <property type="molecule type" value="Genomic_DNA"/>
</dbReference>
<feature type="transmembrane region" description="Helical" evidence="6">
    <location>
        <begin position="157"/>
        <end position="178"/>
    </location>
</feature>
<dbReference type="Pfam" id="PF02687">
    <property type="entry name" value="FtsX"/>
    <property type="match status" value="1"/>
</dbReference>
<name>A0A1H3LWC7_9FIRM</name>
<evidence type="ECO:0000256" key="4">
    <source>
        <dbReference type="ARBA" id="ARBA00022989"/>
    </source>
</evidence>
<dbReference type="InterPro" id="IPR052536">
    <property type="entry name" value="ABC-4_Integral_Memb_Prot"/>
</dbReference>